<dbReference type="InterPro" id="IPR021412">
    <property type="entry name" value="DUF3052"/>
</dbReference>
<keyword evidence="2" id="KW-1185">Reference proteome</keyword>
<evidence type="ECO:0000313" key="1">
    <source>
        <dbReference type="EMBL" id="GAA5517659.1"/>
    </source>
</evidence>
<dbReference type="Proteomes" id="UP001426770">
    <property type="component" value="Unassembled WGS sequence"/>
</dbReference>
<accession>A0ABP9WCV3</accession>
<organism evidence="1 2">
    <name type="scientific">Demequina sediminis</name>
    <dbReference type="NCBI Taxonomy" id="1930058"/>
    <lineage>
        <taxon>Bacteria</taxon>
        <taxon>Bacillati</taxon>
        <taxon>Actinomycetota</taxon>
        <taxon>Actinomycetes</taxon>
        <taxon>Micrococcales</taxon>
        <taxon>Demequinaceae</taxon>
        <taxon>Demequina</taxon>
    </lineage>
</organism>
<dbReference type="RefSeq" id="WP_286215706.1">
    <property type="nucleotide sequence ID" value="NZ_AP027736.1"/>
</dbReference>
<comment type="caution">
    <text evidence="1">The sequence shown here is derived from an EMBL/GenBank/DDBJ whole genome shotgun (WGS) entry which is preliminary data.</text>
</comment>
<name>A0ABP9WCV3_9MICO</name>
<dbReference type="Pfam" id="PF11253">
    <property type="entry name" value="DUF3052"/>
    <property type="match status" value="1"/>
</dbReference>
<dbReference type="EMBL" id="BAABRR010000001">
    <property type="protein sequence ID" value="GAA5517659.1"/>
    <property type="molecule type" value="Genomic_DNA"/>
</dbReference>
<reference evidence="1 2" key="1">
    <citation type="submission" date="2024-02" db="EMBL/GenBank/DDBJ databases">
        <title>Lysinimicrobium sediminis NBRC 112286.</title>
        <authorList>
            <person name="Ichikawa N."/>
            <person name="Katano-Makiyama Y."/>
            <person name="Hidaka K."/>
        </authorList>
    </citation>
    <scope>NUCLEOTIDE SEQUENCE [LARGE SCALE GENOMIC DNA]</scope>
    <source>
        <strain evidence="1 2">NBRC 112286</strain>
    </source>
</reference>
<protein>
    <submittedName>
        <fullName evidence="1">Uncharacterized protein Rv2239c</fullName>
    </submittedName>
</protein>
<gene>
    <name evidence="1" type="ORF">Lsed01_00067</name>
</gene>
<evidence type="ECO:0000313" key="2">
    <source>
        <dbReference type="Proteomes" id="UP001426770"/>
    </source>
</evidence>
<proteinExistence type="predicted"/>
<sequence length="142" mass="15098">MATQEDAKAAVDNVIARLGLKPGQIIQEFGYDTDTDADFRAAFEEATGEALVDEDYGDVTDGTLVWFRDGDDDLADLLMDAQSLLDDGASVWVCTPKAGQPGHVQPREVQEGASVAGLHATSTFVIGGGWTATHLVEKGRSK</sequence>